<dbReference type="InterPro" id="IPR055323">
    <property type="entry name" value="C57A10.07/YOR238W"/>
</dbReference>
<dbReference type="PANTHER" id="PTHR28110">
    <property type="entry name" value="TRANSMEMBRANE PROTEIN"/>
    <property type="match status" value="1"/>
</dbReference>
<reference evidence="1" key="2">
    <citation type="submission" date="2024-01" db="EMBL/GenBank/DDBJ databases">
        <title>Comparative genomics of Cryptococcus and Kwoniella reveals pathogenesis evolution and contrasting modes of karyotype evolution via chromosome fusion or intercentromeric recombination.</title>
        <authorList>
            <person name="Coelho M.A."/>
            <person name="David-Palma M."/>
            <person name="Shea T."/>
            <person name="Bowers K."/>
            <person name="McGinley-Smith S."/>
            <person name="Mohammad A.W."/>
            <person name="Gnirke A."/>
            <person name="Yurkov A.M."/>
            <person name="Nowrousian M."/>
            <person name="Sun S."/>
            <person name="Cuomo C.A."/>
            <person name="Heitman J."/>
        </authorList>
    </citation>
    <scope>NUCLEOTIDE SEQUENCE</scope>
    <source>
        <strain evidence="1">CBS 12478</strain>
    </source>
</reference>
<dbReference type="Proteomes" id="UP000322225">
    <property type="component" value="Chromosome 12"/>
</dbReference>
<dbReference type="EMBL" id="CP144062">
    <property type="protein sequence ID" value="WWD22078.1"/>
    <property type="molecule type" value="Genomic_DNA"/>
</dbReference>
<dbReference type="KEGG" id="ksn:43588048"/>
<gene>
    <name evidence="1" type="ORF">CI109_106567</name>
</gene>
<dbReference type="GeneID" id="43588048"/>
<sequence>MLPLPSSSSSRKSRMYFPSLPNAHNISSSQQLLQTLRSRTRLTNLAVTLLFLLLTTSLLLNFNHYLFTPTQSLLINRKSHLRGGHDLLKGWDDSATPSQIDSGIPLSIETTIERDIRYGELNHLIMVPGHAIWLGHDANRAREDDDWVLEGMQKGGSVKTFVKHIERGVEELKEDQKALLIFSGGVTRLPPSPPMSEGLSYHRLATALDLLPPTSHQTHEPGSKTPTPLPHNLRTATEEYAMDSYENLLFSVARFKEVSGRWPERITVVGYGMKRRRFQNLHRAALNFPSSNFTYIGIDDEGDTTAHYAGEQKYGYSPFLASPSGCHPPLSIKRLVRNPYMRYHPYHVSCPEIVDLLEWCPPLITGAAVKDDGGEGEGQKFPGWVPWLGPIDSMDKGREKGEVMWDRERW</sequence>
<keyword evidence="2" id="KW-1185">Reference proteome</keyword>
<evidence type="ECO:0000313" key="1">
    <source>
        <dbReference type="EMBL" id="WWD22078.1"/>
    </source>
</evidence>
<dbReference type="RefSeq" id="XP_031861918.1">
    <property type="nucleotide sequence ID" value="XM_032003920.1"/>
</dbReference>
<name>A0A5M6C2X6_9TREE</name>
<reference evidence="1" key="1">
    <citation type="submission" date="2017-08" db="EMBL/GenBank/DDBJ databases">
        <authorList>
            <person name="Cuomo C."/>
            <person name="Billmyre B."/>
            <person name="Heitman J."/>
        </authorList>
    </citation>
    <scope>NUCLEOTIDE SEQUENCE</scope>
    <source>
        <strain evidence="1">CBS 12478</strain>
    </source>
</reference>
<proteinExistence type="predicted"/>
<dbReference type="AlphaFoldDB" id="A0A5M6C2X6"/>
<evidence type="ECO:0000313" key="2">
    <source>
        <dbReference type="Proteomes" id="UP000322225"/>
    </source>
</evidence>
<dbReference type="PANTHER" id="PTHR28110:SF1">
    <property type="entry name" value="TRANSMEMBRANE PROTEIN"/>
    <property type="match status" value="1"/>
</dbReference>
<accession>A0A5M6C2X6</accession>
<organism evidence="1 2">
    <name type="scientific">Kwoniella shandongensis</name>
    <dbReference type="NCBI Taxonomy" id="1734106"/>
    <lineage>
        <taxon>Eukaryota</taxon>
        <taxon>Fungi</taxon>
        <taxon>Dikarya</taxon>
        <taxon>Basidiomycota</taxon>
        <taxon>Agaricomycotina</taxon>
        <taxon>Tremellomycetes</taxon>
        <taxon>Tremellales</taxon>
        <taxon>Cryptococcaceae</taxon>
        <taxon>Kwoniella</taxon>
    </lineage>
</organism>
<dbReference type="GO" id="GO:0005737">
    <property type="term" value="C:cytoplasm"/>
    <property type="evidence" value="ECO:0007669"/>
    <property type="project" value="TreeGrafter"/>
</dbReference>
<dbReference type="OrthoDB" id="4347at2759"/>
<protein>
    <submittedName>
        <fullName evidence="1">Uncharacterized protein</fullName>
    </submittedName>
</protein>